<proteinExistence type="predicted"/>
<name>A0ABP9QN55_9PSEU</name>
<accession>A0ABP9QN55</accession>
<reference evidence="4" key="1">
    <citation type="journal article" date="2019" name="Int. J. Syst. Evol. Microbiol.">
        <title>The Global Catalogue of Microorganisms (GCM) 10K type strain sequencing project: providing services to taxonomists for standard genome sequencing and annotation.</title>
        <authorList>
            <consortium name="The Broad Institute Genomics Platform"/>
            <consortium name="The Broad Institute Genome Sequencing Center for Infectious Disease"/>
            <person name="Wu L."/>
            <person name="Ma J."/>
        </authorList>
    </citation>
    <scope>NUCLEOTIDE SEQUENCE [LARGE SCALE GENOMIC DNA]</scope>
    <source>
        <strain evidence="4">JCM 18054</strain>
    </source>
</reference>
<dbReference type="Pfam" id="PF01370">
    <property type="entry name" value="Epimerase"/>
    <property type="match status" value="1"/>
</dbReference>
<sequence>MPQPGEPQTPVEPLGPGYPPRMRVVVTGASGNVGTSVVEALSADPAVSSIVGIVRRQPGWTASKTEWALADVAKDDLGYLVRGADVVIHLAWLFQPTHDPVSTWTANVLGSIKMFEAVGRERVPALVYASSVGAYSPGPQDTRVDESWPTHGWPEAAYPREKAYLERYLDGFEPRHPDTRVVRMRPGFIFKRESASQQRRLFAGPLVPNFLGRAGLLPVIPDVPGLRMQALHSADVGQAYRLAAVKDVRGAFNVAAEPVLDADVLAELLGARKVKLAGWALRGPLAAAWRLHAVPASPGLFETVLRLPVMDTGRARAELGWSPGYSATDAIGEFLGGLREGAGLDTPPLAPDGPRGRLHELRTGVGSRP</sequence>
<dbReference type="InterPro" id="IPR001509">
    <property type="entry name" value="Epimerase_deHydtase"/>
</dbReference>
<evidence type="ECO:0000256" key="1">
    <source>
        <dbReference type="SAM" id="MobiDB-lite"/>
    </source>
</evidence>
<dbReference type="InterPro" id="IPR036291">
    <property type="entry name" value="NAD(P)-bd_dom_sf"/>
</dbReference>
<keyword evidence="4" id="KW-1185">Reference proteome</keyword>
<feature type="region of interest" description="Disordered" evidence="1">
    <location>
        <begin position="343"/>
        <end position="369"/>
    </location>
</feature>
<evidence type="ECO:0000313" key="4">
    <source>
        <dbReference type="Proteomes" id="UP001500192"/>
    </source>
</evidence>
<evidence type="ECO:0000313" key="3">
    <source>
        <dbReference type="EMBL" id="GAA5164704.1"/>
    </source>
</evidence>
<organism evidence="3 4">
    <name type="scientific">Amycolatopsis dongchuanensis</name>
    <dbReference type="NCBI Taxonomy" id="1070866"/>
    <lineage>
        <taxon>Bacteria</taxon>
        <taxon>Bacillati</taxon>
        <taxon>Actinomycetota</taxon>
        <taxon>Actinomycetes</taxon>
        <taxon>Pseudonocardiales</taxon>
        <taxon>Pseudonocardiaceae</taxon>
        <taxon>Amycolatopsis</taxon>
    </lineage>
</organism>
<dbReference type="InterPro" id="IPR051783">
    <property type="entry name" value="NAD(P)-dependent_oxidoreduct"/>
</dbReference>
<dbReference type="PANTHER" id="PTHR48079">
    <property type="entry name" value="PROTEIN YEEZ"/>
    <property type="match status" value="1"/>
</dbReference>
<dbReference type="SUPFAM" id="SSF51735">
    <property type="entry name" value="NAD(P)-binding Rossmann-fold domains"/>
    <property type="match status" value="1"/>
</dbReference>
<feature type="domain" description="NAD-dependent epimerase/dehydratase" evidence="2">
    <location>
        <begin position="24"/>
        <end position="246"/>
    </location>
</feature>
<dbReference type="PANTHER" id="PTHR48079:SF6">
    <property type="entry name" value="NAD(P)-BINDING DOMAIN-CONTAINING PROTEIN-RELATED"/>
    <property type="match status" value="1"/>
</dbReference>
<dbReference type="EMBL" id="BAABIB010000073">
    <property type="protein sequence ID" value="GAA5164704.1"/>
    <property type="molecule type" value="Genomic_DNA"/>
</dbReference>
<gene>
    <name evidence="3" type="ORF">GCM10023214_34510</name>
</gene>
<evidence type="ECO:0000259" key="2">
    <source>
        <dbReference type="Pfam" id="PF01370"/>
    </source>
</evidence>
<comment type="caution">
    <text evidence="3">The sequence shown here is derived from an EMBL/GenBank/DDBJ whole genome shotgun (WGS) entry which is preliminary data.</text>
</comment>
<dbReference type="Gene3D" id="3.40.50.720">
    <property type="entry name" value="NAD(P)-binding Rossmann-like Domain"/>
    <property type="match status" value="1"/>
</dbReference>
<dbReference type="Proteomes" id="UP001500192">
    <property type="component" value="Unassembled WGS sequence"/>
</dbReference>
<protein>
    <submittedName>
        <fullName evidence="3">NAD-dependent epimerase/dehydratase family protein</fullName>
    </submittedName>
</protein>